<name>A0ABY9KX28_9BACI</name>
<reference evidence="2" key="1">
    <citation type="submission" date="2023-06" db="EMBL/GenBank/DDBJ databases">
        <title>A Treasure from Seagulls: Isolation and Description of Aciduricobacillus qingdaonensis gen. nov., sp. nov., a Rare Obligately Uric Acid-utilizing Member in the Family Bacillaceae.</title>
        <authorList>
            <person name="Liu W."/>
            <person name="Wang B."/>
        </authorList>
    </citation>
    <scope>NUCLEOTIDE SEQUENCE</scope>
    <source>
        <strain evidence="2">44XB</strain>
    </source>
</reference>
<protein>
    <submittedName>
        <fullName evidence="2">GNAT family protein</fullName>
        <ecNumber evidence="2">2.-.-.-</ecNumber>
    </submittedName>
</protein>
<dbReference type="Gene3D" id="3.40.630.30">
    <property type="match status" value="1"/>
</dbReference>
<evidence type="ECO:0000313" key="2">
    <source>
        <dbReference type="EMBL" id="WLV25424.1"/>
    </source>
</evidence>
<accession>A0ABY9KX28</accession>
<dbReference type="Pfam" id="PF13302">
    <property type="entry name" value="Acetyltransf_3"/>
    <property type="match status" value="1"/>
</dbReference>
<proteinExistence type="predicted"/>
<dbReference type="GO" id="GO:0016740">
    <property type="term" value="F:transferase activity"/>
    <property type="evidence" value="ECO:0007669"/>
    <property type="project" value="UniProtKB-KW"/>
</dbReference>
<dbReference type="EMBL" id="CP129113">
    <property type="protein sequence ID" value="WLV25424.1"/>
    <property type="molecule type" value="Genomic_DNA"/>
</dbReference>
<dbReference type="PANTHER" id="PTHR43792:SF1">
    <property type="entry name" value="N-ACETYLTRANSFERASE DOMAIN-CONTAINING PROTEIN"/>
    <property type="match status" value="1"/>
</dbReference>
<dbReference type="InterPro" id="IPR016181">
    <property type="entry name" value="Acyl_CoA_acyltransferase"/>
</dbReference>
<dbReference type="InterPro" id="IPR000182">
    <property type="entry name" value="GNAT_dom"/>
</dbReference>
<dbReference type="EC" id="2.-.-.-" evidence="2"/>
<dbReference type="Proteomes" id="UP001180087">
    <property type="component" value="Chromosome"/>
</dbReference>
<dbReference type="PANTHER" id="PTHR43792">
    <property type="entry name" value="GNAT FAMILY, PUTATIVE (AFU_ORTHOLOGUE AFUA_3G00765)-RELATED-RELATED"/>
    <property type="match status" value="1"/>
</dbReference>
<gene>
    <name evidence="2" type="ORF">QR721_04135</name>
</gene>
<dbReference type="SUPFAM" id="SSF55729">
    <property type="entry name" value="Acyl-CoA N-acyltransferases (Nat)"/>
    <property type="match status" value="1"/>
</dbReference>
<evidence type="ECO:0000313" key="3">
    <source>
        <dbReference type="Proteomes" id="UP001180087"/>
    </source>
</evidence>
<sequence length="187" mass="21707">MLRKRDLNDVPVLFDLMSHPEVYPYVREKCDTVDEFYFKTKKLIESDESGEIVTRTILDDFLQPVGTISLFDVEGSAGFLATWIGQPFFGKGYSKTSKEEFFDELFTETPIDTVYLKIRKENIRSRKSTTKLPYTSLANESHKHVYDQINENGEIFDLFVVEKDHYLALKQFIEMPVSQTTEEGYVG</sequence>
<organism evidence="2 3">
    <name type="scientific">Aciduricibacillus chroicocephali</name>
    <dbReference type="NCBI Taxonomy" id="3054939"/>
    <lineage>
        <taxon>Bacteria</taxon>
        <taxon>Bacillati</taxon>
        <taxon>Bacillota</taxon>
        <taxon>Bacilli</taxon>
        <taxon>Bacillales</taxon>
        <taxon>Bacillaceae</taxon>
        <taxon>Aciduricibacillus</taxon>
    </lineage>
</organism>
<feature type="domain" description="N-acetyltransferase" evidence="1">
    <location>
        <begin position="2"/>
        <end position="132"/>
    </location>
</feature>
<keyword evidence="3" id="KW-1185">Reference proteome</keyword>
<evidence type="ECO:0000259" key="1">
    <source>
        <dbReference type="Pfam" id="PF13302"/>
    </source>
</evidence>
<dbReference type="RefSeq" id="WP_348029213.1">
    <property type="nucleotide sequence ID" value="NZ_CP129113.1"/>
</dbReference>
<dbReference type="InterPro" id="IPR051531">
    <property type="entry name" value="N-acetyltransferase"/>
</dbReference>
<keyword evidence="2" id="KW-0808">Transferase</keyword>